<protein>
    <submittedName>
        <fullName evidence="2">Uncharacterized protein</fullName>
    </submittedName>
</protein>
<comment type="caution">
    <text evidence="2">The sequence shown here is derived from an EMBL/GenBank/DDBJ whole genome shotgun (WGS) entry which is preliminary data.</text>
</comment>
<evidence type="ECO:0000313" key="3">
    <source>
        <dbReference type="Proteomes" id="UP000634136"/>
    </source>
</evidence>
<organism evidence="2 3">
    <name type="scientific">Senna tora</name>
    <dbReference type="NCBI Taxonomy" id="362788"/>
    <lineage>
        <taxon>Eukaryota</taxon>
        <taxon>Viridiplantae</taxon>
        <taxon>Streptophyta</taxon>
        <taxon>Embryophyta</taxon>
        <taxon>Tracheophyta</taxon>
        <taxon>Spermatophyta</taxon>
        <taxon>Magnoliopsida</taxon>
        <taxon>eudicotyledons</taxon>
        <taxon>Gunneridae</taxon>
        <taxon>Pentapetalae</taxon>
        <taxon>rosids</taxon>
        <taxon>fabids</taxon>
        <taxon>Fabales</taxon>
        <taxon>Fabaceae</taxon>
        <taxon>Caesalpinioideae</taxon>
        <taxon>Cassia clade</taxon>
        <taxon>Senna</taxon>
    </lineage>
</organism>
<reference evidence="2" key="1">
    <citation type="submission" date="2020-09" db="EMBL/GenBank/DDBJ databases">
        <title>Genome-Enabled Discovery of Anthraquinone Biosynthesis in Senna tora.</title>
        <authorList>
            <person name="Kang S.-H."/>
            <person name="Pandey R.P."/>
            <person name="Lee C.-M."/>
            <person name="Sim J.-S."/>
            <person name="Jeong J.-T."/>
            <person name="Choi B.-S."/>
            <person name="Jung M."/>
            <person name="Ginzburg D."/>
            <person name="Zhao K."/>
            <person name="Won S.Y."/>
            <person name="Oh T.-J."/>
            <person name="Yu Y."/>
            <person name="Kim N.-H."/>
            <person name="Lee O.R."/>
            <person name="Lee T.-H."/>
            <person name="Bashyal P."/>
            <person name="Kim T.-S."/>
            <person name="Lee W.-H."/>
            <person name="Kawkins C."/>
            <person name="Kim C.-K."/>
            <person name="Kim J.S."/>
            <person name="Ahn B.O."/>
            <person name="Rhee S.Y."/>
            <person name="Sohng J.K."/>
        </authorList>
    </citation>
    <scope>NUCLEOTIDE SEQUENCE</scope>
    <source>
        <tissue evidence="2">Leaf</tissue>
    </source>
</reference>
<keyword evidence="3" id="KW-1185">Reference proteome</keyword>
<dbReference type="Proteomes" id="UP000634136">
    <property type="component" value="Unassembled WGS sequence"/>
</dbReference>
<proteinExistence type="predicted"/>
<sequence>MVGAWRRGRDKGGNGMKPKRLKSLVLANSREIQNSTSFLDTREFSGHT</sequence>
<accession>A0A835CGI8</accession>
<gene>
    <name evidence="2" type="ORF">G2W53_006444</name>
</gene>
<dbReference type="EMBL" id="JAAIUW010000003">
    <property type="protein sequence ID" value="KAF7837962.1"/>
    <property type="molecule type" value="Genomic_DNA"/>
</dbReference>
<name>A0A835CGI8_9FABA</name>
<evidence type="ECO:0000256" key="1">
    <source>
        <dbReference type="SAM" id="MobiDB-lite"/>
    </source>
</evidence>
<dbReference type="AlphaFoldDB" id="A0A835CGI8"/>
<feature type="region of interest" description="Disordered" evidence="1">
    <location>
        <begin position="1"/>
        <end position="21"/>
    </location>
</feature>
<evidence type="ECO:0000313" key="2">
    <source>
        <dbReference type="EMBL" id="KAF7837962.1"/>
    </source>
</evidence>